<dbReference type="AlphaFoldDB" id="A0AAU6WUD8"/>
<organism evidence="1 2">
    <name type="scientific">Chryseobacterium endophyticum</name>
    <dbReference type="NCBI Taxonomy" id="1854762"/>
    <lineage>
        <taxon>Bacteria</taxon>
        <taxon>Pseudomonadati</taxon>
        <taxon>Bacteroidota</taxon>
        <taxon>Flavobacteriia</taxon>
        <taxon>Flavobacteriales</taxon>
        <taxon>Weeksellaceae</taxon>
        <taxon>Chryseobacterium group</taxon>
        <taxon>Chryseobacterium</taxon>
    </lineage>
</organism>
<name>A0AAU6WUD8_9FLAO</name>
<proteinExistence type="predicted"/>
<sequence>MECENERIFLEKETFIISHGKNFDEDFIVSQIGYKILFYSYKNREKDENGYEKRKSMVYPPITWQIAAINFTLINLMV</sequence>
<accession>A0AAU6WUD8</accession>
<reference evidence="1 2" key="1">
    <citation type="submission" date="2024-04" db="EMBL/GenBank/DDBJ databases">
        <title>Genome sequencing and assembly of rice foliar adapted Chryseobacterium endophyticum OsEnb-ALM-A6.</title>
        <authorList>
            <person name="Kumar S."/>
            <person name="Javed M."/>
            <person name="Chouhan V."/>
            <person name="Charishma K."/>
            <person name="Patel A."/>
            <person name="Kumar M."/>
            <person name="Sahu K.P."/>
            <person name="Kumar A."/>
        </authorList>
    </citation>
    <scope>NUCLEOTIDE SEQUENCE [LARGE SCALE GENOMIC DNA]</scope>
    <source>
        <strain evidence="1 2">OsEnb-ALM-A6</strain>
    </source>
</reference>
<protein>
    <submittedName>
        <fullName evidence="1">Uncharacterized protein</fullName>
    </submittedName>
</protein>
<keyword evidence="2" id="KW-1185">Reference proteome</keyword>
<evidence type="ECO:0000313" key="2">
    <source>
        <dbReference type="Proteomes" id="UP001463665"/>
    </source>
</evidence>
<dbReference type="EMBL" id="CP154834">
    <property type="protein sequence ID" value="XAO76045.1"/>
    <property type="molecule type" value="Genomic_DNA"/>
</dbReference>
<dbReference type="RefSeq" id="WP_345767519.1">
    <property type="nucleotide sequence ID" value="NZ_CP154834.1"/>
</dbReference>
<gene>
    <name evidence="1" type="ORF">AAFP95_09695</name>
</gene>
<evidence type="ECO:0000313" key="1">
    <source>
        <dbReference type="EMBL" id="XAO76045.1"/>
    </source>
</evidence>
<dbReference type="Proteomes" id="UP001463665">
    <property type="component" value="Chromosome"/>
</dbReference>